<dbReference type="AlphaFoldDB" id="A0A4Z0JAJ8"/>
<feature type="region of interest" description="Disordered" evidence="1">
    <location>
        <begin position="48"/>
        <end position="102"/>
    </location>
</feature>
<organism evidence="4 5">
    <name type="scientific">Levilactobacillus suantsaiihabitans</name>
    <dbReference type="NCBI Taxonomy" id="2487722"/>
    <lineage>
        <taxon>Bacteria</taxon>
        <taxon>Bacillati</taxon>
        <taxon>Bacillota</taxon>
        <taxon>Bacilli</taxon>
        <taxon>Lactobacillales</taxon>
        <taxon>Lactobacillaceae</taxon>
        <taxon>Levilactobacillus</taxon>
    </lineage>
</organism>
<comment type="caution">
    <text evidence="4">The sequence shown here is derived from an EMBL/GenBank/DDBJ whole genome shotgun (WGS) entry which is preliminary data.</text>
</comment>
<dbReference type="EMBL" id="RKLX01000003">
    <property type="protein sequence ID" value="TGD19731.1"/>
    <property type="molecule type" value="Genomic_DNA"/>
</dbReference>
<evidence type="ECO:0000313" key="5">
    <source>
        <dbReference type="Proteomes" id="UP000297348"/>
    </source>
</evidence>
<keyword evidence="2" id="KW-0472">Membrane</keyword>
<keyword evidence="2" id="KW-1133">Transmembrane helix</keyword>
<sequence length="160" mass="16870">MKKFIMKLMLVLTLACVLSLGTSALADNVVSRGETQVGITFTGSSVTGTADDEIPTGKTPMKIPSAADTAERHGRSGGTQRTQNGRAGATATTPNTSVAQPRKHGLWAAKAAAADMLAGRLPQTNEVQSLLADMVGILLLLVVILAAIVYWQARLLRERE</sequence>
<accession>A0A4Z0JAJ8</accession>
<evidence type="ECO:0000256" key="1">
    <source>
        <dbReference type="SAM" id="MobiDB-lite"/>
    </source>
</evidence>
<dbReference type="RefSeq" id="WP_135367233.1">
    <property type="nucleotide sequence ID" value="NZ_RKLX01000003.1"/>
</dbReference>
<feature type="chain" id="PRO_5021508925" description="LPXTG cell wall anchor domain-containing protein" evidence="3">
    <location>
        <begin position="27"/>
        <end position="160"/>
    </location>
</feature>
<keyword evidence="3" id="KW-0732">Signal</keyword>
<reference evidence="4 5" key="1">
    <citation type="submission" date="2018-10" db="EMBL/GenBank/DDBJ databases">
        <title>Lactobacillus sp. R7 and Lactobacillus sp. R19 isolated from fermented mustard green product of Taiwan.</title>
        <authorList>
            <person name="Lin S.-T."/>
        </authorList>
    </citation>
    <scope>NUCLEOTIDE SEQUENCE [LARGE SCALE GENOMIC DNA]</scope>
    <source>
        <strain evidence="4 5">BCRC 81129</strain>
    </source>
</reference>
<evidence type="ECO:0008006" key="6">
    <source>
        <dbReference type="Google" id="ProtNLM"/>
    </source>
</evidence>
<feature type="compositionally biased region" description="Polar residues" evidence="1">
    <location>
        <begin position="78"/>
        <end position="99"/>
    </location>
</feature>
<dbReference type="Proteomes" id="UP000297348">
    <property type="component" value="Unassembled WGS sequence"/>
</dbReference>
<evidence type="ECO:0000256" key="2">
    <source>
        <dbReference type="SAM" id="Phobius"/>
    </source>
</evidence>
<feature type="signal peptide" evidence="3">
    <location>
        <begin position="1"/>
        <end position="26"/>
    </location>
</feature>
<protein>
    <recommendedName>
        <fullName evidence="6">LPXTG cell wall anchor domain-containing protein</fullName>
    </recommendedName>
</protein>
<evidence type="ECO:0000256" key="3">
    <source>
        <dbReference type="SAM" id="SignalP"/>
    </source>
</evidence>
<feature type="transmembrane region" description="Helical" evidence="2">
    <location>
        <begin position="130"/>
        <end position="151"/>
    </location>
</feature>
<keyword evidence="2" id="KW-0812">Transmembrane</keyword>
<gene>
    <name evidence="4" type="ORF">EGT51_02540</name>
</gene>
<name>A0A4Z0JAJ8_9LACO</name>
<proteinExistence type="predicted"/>
<keyword evidence="5" id="KW-1185">Reference proteome</keyword>
<evidence type="ECO:0000313" key="4">
    <source>
        <dbReference type="EMBL" id="TGD19731.1"/>
    </source>
</evidence>
<dbReference type="OrthoDB" id="9927100at2"/>